<name>A0A1R1JV00_ALCXX</name>
<dbReference type="GO" id="GO:0003677">
    <property type="term" value="F:DNA binding"/>
    <property type="evidence" value="ECO:0007669"/>
    <property type="project" value="InterPro"/>
</dbReference>
<evidence type="ECO:0000256" key="4">
    <source>
        <dbReference type="ARBA" id="ARBA00023163"/>
    </source>
</evidence>
<evidence type="ECO:0000259" key="5">
    <source>
        <dbReference type="Pfam" id="PF04542"/>
    </source>
</evidence>
<dbReference type="Gene3D" id="1.10.1740.10">
    <property type="match status" value="1"/>
</dbReference>
<keyword evidence="3" id="KW-0731">Sigma factor</keyword>
<gene>
    <name evidence="7" type="ORF">BIZ92_25480</name>
</gene>
<dbReference type="InterPro" id="IPR007627">
    <property type="entry name" value="RNA_pol_sigma70_r2"/>
</dbReference>
<dbReference type="InterPro" id="IPR014284">
    <property type="entry name" value="RNA_pol_sigma-70_dom"/>
</dbReference>
<proteinExistence type="inferred from homology"/>
<dbReference type="GO" id="GO:0006352">
    <property type="term" value="P:DNA-templated transcription initiation"/>
    <property type="evidence" value="ECO:0007669"/>
    <property type="project" value="InterPro"/>
</dbReference>
<dbReference type="OrthoDB" id="8654550at2"/>
<comment type="caution">
    <text evidence="7">The sequence shown here is derived from an EMBL/GenBank/DDBJ whole genome shotgun (WGS) entry which is preliminary data.</text>
</comment>
<evidence type="ECO:0000313" key="7">
    <source>
        <dbReference type="EMBL" id="OMG89089.1"/>
    </source>
</evidence>
<dbReference type="GO" id="GO:0016987">
    <property type="term" value="F:sigma factor activity"/>
    <property type="evidence" value="ECO:0007669"/>
    <property type="project" value="UniProtKB-KW"/>
</dbReference>
<dbReference type="Gene3D" id="1.10.10.10">
    <property type="entry name" value="Winged helix-like DNA-binding domain superfamily/Winged helix DNA-binding domain"/>
    <property type="match status" value="1"/>
</dbReference>
<feature type="domain" description="RNA polymerase sigma factor 70 region 4 type 2" evidence="6">
    <location>
        <begin position="110"/>
        <end position="162"/>
    </location>
</feature>
<evidence type="ECO:0000256" key="2">
    <source>
        <dbReference type="ARBA" id="ARBA00023015"/>
    </source>
</evidence>
<dbReference type="NCBIfam" id="TIGR02937">
    <property type="entry name" value="sigma70-ECF"/>
    <property type="match status" value="1"/>
</dbReference>
<reference evidence="7 8" key="1">
    <citation type="submission" date="2016-09" db="EMBL/GenBank/DDBJ databases">
        <title>Phylogenomics of Achromobacter.</title>
        <authorList>
            <person name="Jeukens J."/>
            <person name="Freschi L."/>
            <person name="Vincent A.T."/>
            <person name="Emond-Rheault J.-G."/>
            <person name="Kukavica-Ibrulj I."/>
            <person name="Charette S.J."/>
            <person name="Levesque R.C."/>
        </authorList>
    </citation>
    <scope>NUCLEOTIDE SEQUENCE [LARGE SCALE GENOMIC DNA]</scope>
    <source>
        <strain evidence="7 8">AUS488</strain>
    </source>
</reference>
<dbReference type="CDD" id="cd06171">
    <property type="entry name" value="Sigma70_r4"/>
    <property type="match status" value="1"/>
</dbReference>
<dbReference type="PANTHER" id="PTHR43133">
    <property type="entry name" value="RNA POLYMERASE ECF-TYPE SIGMA FACTO"/>
    <property type="match status" value="1"/>
</dbReference>
<keyword evidence="4" id="KW-0804">Transcription</keyword>
<feature type="domain" description="RNA polymerase sigma-70 region 2" evidence="5">
    <location>
        <begin position="13"/>
        <end position="77"/>
    </location>
</feature>
<dbReference type="Proteomes" id="UP000187251">
    <property type="component" value="Unassembled WGS sequence"/>
</dbReference>
<dbReference type="RefSeq" id="WP_076411584.1">
    <property type="nucleotide sequence ID" value="NZ_AP028040.1"/>
</dbReference>
<sequence length="176" mass="19742">MSSSQHLNLFQRLYSGHHSWLRAWLERKLRCRFNAEDIAQETFLRLLRRGGLEQVVEPRALLTTTATRLIIDDSRRREIERAYTEAYLAQHGGDNAPSAESVAAAVQAIRQLADVIERLPVRAGQAFLMSTFDGMTHREIADALRVSESAVKQYVARALLACHDVLAQARADGAMA</sequence>
<dbReference type="InterPro" id="IPR036388">
    <property type="entry name" value="WH-like_DNA-bd_sf"/>
</dbReference>
<evidence type="ECO:0000256" key="1">
    <source>
        <dbReference type="ARBA" id="ARBA00010641"/>
    </source>
</evidence>
<evidence type="ECO:0008006" key="9">
    <source>
        <dbReference type="Google" id="ProtNLM"/>
    </source>
</evidence>
<evidence type="ECO:0000313" key="8">
    <source>
        <dbReference type="Proteomes" id="UP000187251"/>
    </source>
</evidence>
<evidence type="ECO:0000256" key="3">
    <source>
        <dbReference type="ARBA" id="ARBA00023082"/>
    </source>
</evidence>
<keyword evidence="2" id="KW-0805">Transcription regulation</keyword>
<dbReference type="SUPFAM" id="SSF88659">
    <property type="entry name" value="Sigma3 and sigma4 domains of RNA polymerase sigma factors"/>
    <property type="match status" value="1"/>
</dbReference>
<dbReference type="InterPro" id="IPR039425">
    <property type="entry name" value="RNA_pol_sigma-70-like"/>
</dbReference>
<comment type="similarity">
    <text evidence="1">Belongs to the sigma-70 factor family. ECF subfamily.</text>
</comment>
<dbReference type="InterPro" id="IPR013325">
    <property type="entry name" value="RNA_pol_sigma_r2"/>
</dbReference>
<dbReference type="InterPro" id="IPR013249">
    <property type="entry name" value="RNA_pol_sigma70_r4_t2"/>
</dbReference>
<dbReference type="AlphaFoldDB" id="A0A1R1JV00"/>
<dbReference type="EMBL" id="MJMN01000012">
    <property type="protein sequence ID" value="OMG89089.1"/>
    <property type="molecule type" value="Genomic_DNA"/>
</dbReference>
<dbReference type="InterPro" id="IPR013324">
    <property type="entry name" value="RNA_pol_sigma_r3/r4-like"/>
</dbReference>
<dbReference type="SUPFAM" id="SSF88946">
    <property type="entry name" value="Sigma2 domain of RNA polymerase sigma factors"/>
    <property type="match status" value="1"/>
</dbReference>
<organism evidence="7 8">
    <name type="scientific">Alcaligenes xylosoxydans xylosoxydans</name>
    <name type="common">Achromobacter xylosoxidans</name>
    <dbReference type="NCBI Taxonomy" id="85698"/>
    <lineage>
        <taxon>Bacteria</taxon>
        <taxon>Pseudomonadati</taxon>
        <taxon>Pseudomonadota</taxon>
        <taxon>Betaproteobacteria</taxon>
        <taxon>Burkholderiales</taxon>
        <taxon>Alcaligenaceae</taxon>
        <taxon>Achromobacter</taxon>
    </lineage>
</organism>
<dbReference type="Pfam" id="PF04542">
    <property type="entry name" value="Sigma70_r2"/>
    <property type="match status" value="1"/>
</dbReference>
<accession>A0A1R1JV00</accession>
<evidence type="ECO:0000259" key="6">
    <source>
        <dbReference type="Pfam" id="PF08281"/>
    </source>
</evidence>
<protein>
    <recommendedName>
        <fullName evidence="9">RNA polymerase subunit sigma</fullName>
    </recommendedName>
</protein>
<dbReference type="Pfam" id="PF08281">
    <property type="entry name" value="Sigma70_r4_2"/>
    <property type="match status" value="1"/>
</dbReference>
<dbReference type="PANTHER" id="PTHR43133:SF63">
    <property type="entry name" value="RNA POLYMERASE SIGMA FACTOR FECI-RELATED"/>
    <property type="match status" value="1"/>
</dbReference>